<feature type="transmembrane region" description="Helical" evidence="10">
    <location>
        <begin position="782"/>
        <end position="805"/>
    </location>
</feature>
<evidence type="ECO:0000256" key="4">
    <source>
        <dbReference type="ARBA" id="ARBA00010609"/>
    </source>
</evidence>
<dbReference type="AlphaFoldDB" id="A0A9W6TEJ5"/>
<dbReference type="InterPro" id="IPR045087">
    <property type="entry name" value="Cu-oxidase_fam"/>
</dbReference>
<dbReference type="InterPro" id="IPR011707">
    <property type="entry name" value="Cu-oxidase-like_N"/>
</dbReference>
<dbReference type="InterPro" id="IPR011706">
    <property type="entry name" value="Cu-oxidase_C"/>
</dbReference>
<dbReference type="PANTHER" id="PTHR48267">
    <property type="entry name" value="CUPREDOXIN SUPERFAMILY PROTEIN"/>
    <property type="match status" value="1"/>
</dbReference>
<evidence type="ECO:0000256" key="6">
    <source>
        <dbReference type="ARBA" id="ARBA00022692"/>
    </source>
</evidence>
<comment type="similarity">
    <text evidence="4">Belongs to the multicopper oxidase family.</text>
</comment>
<accession>A0A9W6TEJ5</accession>
<evidence type="ECO:0000256" key="1">
    <source>
        <dbReference type="ARBA" id="ARBA00004141"/>
    </source>
</evidence>
<feature type="transmembrane region" description="Helical" evidence="10">
    <location>
        <begin position="817"/>
        <end position="836"/>
    </location>
</feature>
<keyword evidence="15" id="KW-1185">Reference proteome</keyword>
<keyword evidence="5" id="KW-0964">Secreted</keyword>
<name>A0A9W6TEJ5_9STRA</name>
<dbReference type="Pfam" id="PF07732">
    <property type="entry name" value="Cu-oxidase_3"/>
    <property type="match status" value="1"/>
</dbReference>
<feature type="chain" id="PRO_5040805558" evidence="11">
    <location>
        <begin position="21"/>
        <end position="987"/>
    </location>
</feature>
<evidence type="ECO:0000259" key="12">
    <source>
        <dbReference type="Pfam" id="PF07731"/>
    </source>
</evidence>
<evidence type="ECO:0000313" key="14">
    <source>
        <dbReference type="EMBL" id="GMF11658.1"/>
    </source>
</evidence>
<protein>
    <submittedName>
        <fullName evidence="14">Unnamed protein product</fullName>
    </submittedName>
</protein>
<dbReference type="Pfam" id="PF07731">
    <property type="entry name" value="Cu-oxidase_2"/>
    <property type="match status" value="1"/>
</dbReference>
<dbReference type="SUPFAM" id="SSF49503">
    <property type="entry name" value="Cupredoxins"/>
    <property type="match status" value="3"/>
</dbReference>
<feature type="transmembrane region" description="Helical" evidence="10">
    <location>
        <begin position="664"/>
        <end position="686"/>
    </location>
</feature>
<dbReference type="GO" id="GO:0005507">
    <property type="term" value="F:copper ion binding"/>
    <property type="evidence" value="ECO:0007669"/>
    <property type="project" value="InterPro"/>
</dbReference>
<evidence type="ECO:0000256" key="9">
    <source>
        <dbReference type="ARBA" id="ARBA00023136"/>
    </source>
</evidence>
<evidence type="ECO:0000256" key="7">
    <source>
        <dbReference type="ARBA" id="ARBA00022729"/>
    </source>
</evidence>
<feature type="transmembrane region" description="Helical" evidence="10">
    <location>
        <begin position="602"/>
        <end position="623"/>
    </location>
</feature>
<organism evidence="14 15">
    <name type="scientific">Phytophthora lilii</name>
    <dbReference type="NCBI Taxonomy" id="2077276"/>
    <lineage>
        <taxon>Eukaryota</taxon>
        <taxon>Sar</taxon>
        <taxon>Stramenopiles</taxon>
        <taxon>Oomycota</taxon>
        <taxon>Peronosporomycetes</taxon>
        <taxon>Peronosporales</taxon>
        <taxon>Peronosporaceae</taxon>
        <taxon>Phytophthora</taxon>
    </lineage>
</organism>
<dbReference type="GO" id="GO:0016491">
    <property type="term" value="F:oxidoreductase activity"/>
    <property type="evidence" value="ECO:0007669"/>
    <property type="project" value="InterPro"/>
</dbReference>
<evidence type="ECO:0000256" key="10">
    <source>
        <dbReference type="SAM" id="Phobius"/>
    </source>
</evidence>
<keyword evidence="6 10" id="KW-0812">Transmembrane</keyword>
<evidence type="ECO:0000256" key="5">
    <source>
        <dbReference type="ARBA" id="ARBA00022525"/>
    </source>
</evidence>
<dbReference type="OrthoDB" id="262547at2759"/>
<dbReference type="Proteomes" id="UP001165083">
    <property type="component" value="Unassembled WGS sequence"/>
</dbReference>
<dbReference type="GO" id="GO:0046873">
    <property type="term" value="F:metal ion transmembrane transporter activity"/>
    <property type="evidence" value="ECO:0007669"/>
    <property type="project" value="InterPro"/>
</dbReference>
<dbReference type="CDD" id="cd13844">
    <property type="entry name" value="CuRO_1_BOD_CotA_like"/>
    <property type="match status" value="1"/>
</dbReference>
<feature type="signal peptide" evidence="11">
    <location>
        <begin position="1"/>
        <end position="20"/>
    </location>
</feature>
<evidence type="ECO:0000259" key="13">
    <source>
        <dbReference type="Pfam" id="PF07732"/>
    </source>
</evidence>
<feature type="transmembrane region" description="Helical" evidence="10">
    <location>
        <begin position="752"/>
        <end position="776"/>
    </location>
</feature>
<dbReference type="PANTHER" id="PTHR48267:SF1">
    <property type="entry name" value="BILIRUBIN OXIDASE"/>
    <property type="match status" value="1"/>
</dbReference>
<evidence type="ECO:0000313" key="15">
    <source>
        <dbReference type="Proteomes" id="UP001165083"/>
    </source>
</evidence>
<sequence>MRILASVVLLAVASSPKIHALTNLKSDWDAYTSALVVPDVIDMTSGGHIDMQIGRASHNWTEDGAMSGDIYGYALKNATPTFPGPTIKVARGVPISVTWYNELPTPHLLDDYVETSIAIAESHCYPYCGVPTVVHVHGLESPAKYDGLPLRTIYNNQSQKFVYLNNQSASTKLYHDHANGLTRLNAWAGLMGIYVIQDADTETAINVDVETDIPIMIADRLVNETGALMYSDDNCQTGVTRWVPESYGSVNTVNGVVMPYVYIPLAQVRLRITNGANARHYNLTLPFASQCKLIAKDSGFVQQPEDVPTHLVIYPFERVELLCDFSSNVDGTTYEIVDTPTVATTTTYDSRIMQFRISDSINTQNMTVRTLPSTLVQRKDLKKLYQELGGKNRSIFLGEMDISTNCPTKSLIRYRGMEINSTTIKNTLDCTKGKVEKWHFQNPTDDPHPFHWHVVNAQCGASDDEVDTNSLKDVVVIPNAGSSRPSTAVTQICYVACTPDEFLVEGSERGATEYNFDTSEPYVAHCHILDHEENNMLSLFQLTDGDDDAPNDDGSTSATNEITTTVIVSAMGMSVLGAIATSLSVLVISVEKLMFLGNPRSLSVAFALSAGVMVFIAFADLWMEAVTFYRAAFTTGGSADPEAYETGATSANTGTCDNTCGGNAWLATMGAFLVGMACILPVEYIVHMTVEKKGSYWDERNEKEDDIPVASANTSPCVMESRREMNLLVTGSDEEAKLLAAARQQKEQYRRAGMMTGIAIAIHNFPEGLALFVSSLQGMETGIILSIGIILHNLPEGVAIAAPVYYATGSKLQAFKWTAISGIAQPLGAAVGWAAVSGGMSYALRAPLYAVVAGMLVCIAAKELLPGAYRFDPKGNFLSSSLLASQFTPKTQTSKLPNSFQLMRLNFVLAATIVAFVASWDSASAASDAIVVKLPNVMNSTDAYEIMGNNRRLLRTHKNTNTGKEEDIFQHRAGVRPYTSCYHLAES</sequence>
<dbReference type="Gene3D" id="2.60.40.420">
    <property type="entry name" value="Cupredoxins - blue copper proteins"/>
    <property type="match status" value="3"/>
</dbReference>
<dbReference type="EMBL" id="BSXW01000082">
    <property type="protein sequence ID" value="GMF11658.1"/>
    <property type="molecule type" value="Genomic_DNA"/>
</dbReference>
<feature type="transmembrane region" description="Helical" evidence="10">
    <location>
        <begin position="566"/>
        <end position="590"/>
    </location>
</feature>
<keyword evidence="7 11" id="KW-0732">Signal</keyword>
<evidence type="ECO:0000256" key="2">
    <source>
        <dbReference type="ARBA" id="ARBA00004613"/>
    </source>
</evidence>
<keyword evidence="9 10" id="KW-0472">Membrane</keyword>
<feature type="domain" description="Plastocyanin-like" evidence="12">
    <location>
        <begin position="424"/>
        <end position="541"/>
    </location>
</feature>
<feature type="domain" description="Plastocyanin-like" evidence="13">
    <location>
        <begin position="131"/>
        <end position="199"/>
    </location>
</feature>
<reference evidence="14" key="1">
    <citation type="submission" date="2023-04" db="EMBL/GenBank/DDBJ databases">
        <title>Phytophthora lilii NBRC 32176.</title>
        <authorList>
            <person name="Ichikawa N."/>
            <person name="Sato H."/>
            <person name="Tonouchi N."/>
        </authorList>
    </citation>
    <scope>NUCLEOTIDE SEQUENCE</scope>
    <source>
        <strain evidence="14">NBRC 32176</strain>
    </source>
</reference>
<keyword evidence="8 10" id="KW-1133">Transmembrane helix</keyword>
<proteinExistence type="inferred from homology"/>
<comment type="similarity">
    <text evidence="3">Belongs to the RxLR effector family.</text>
</comment>
<dbReference type="InterPro" id="IPR008972">
    <property type="entry name" value="Cupredoxin"/>
</dbReference>
<dbReference type="InterPro" id="IPR003689">
    <property type="entry name" value="ZIP"/>
</dbReference>
<dbReference type="InterPro" id="IPR031825">
    <property type="entry name" value="RXLR"/>
</dbReference>
<gene>
    <name evidence="14" type="ORF">Plil01_000234200</name>
</gene>
<evidence type="ECO:0000256" key="8">
    <source>
        <dbReference type="ARBA" id="ARBA00022989"/>
    </source>
</evidence>
<dbReference type="Pfam" id="PF02535">
    <property type="entry name" value="Zip"/>
    <property type="match status" value="1"/>
</dbReference>
<evidence type="ECO:0000256" key="11">
    <source>
        <dbReference type="SAM" id="SignalP"/>
    </source>
</evidence>
<comment type="subcellular location">
    <subcellularLocation>
        <location evidence="1">Membrane</location>
        <topology evidence="1">Multi-pass membrane protein</topology>
    </subcellularLocation>
    <subcellularLocation>
        <location evidence="2">Secreted</location>
    </subcellularLocation>
</comment>
<evidence type="ECO:0000256" key="3">
    <source>
        <dbReference type="ARBA" id="ARBA00010400"/>
    </source>
</evidence>
<dbReference type="GO" id="GO:0016020">
    <property type="term" value="C:membrane"/>
    <property type="evidence" value="ECO:0007669"/>
    <property type="project" value="UniProtKB-SubCell"/>
</dbReference>
<comment type="caution">
    <text evidence="14">The sequence shown here is derived from an EMBL/GenBank/DDBJ whole genome shotgun (WGS) entry which is preliminary data.</text>
</comment>
<dbReference type="Pfam" id="PF16810">
    <property type="entry name" value="RXLR"/>
    <property type="match status" value="1"/>
</dbReference>
<feature type="transmembrane region" description="Helical" evidence="10">
    <location>
        <begin position="842"/>
        <end position="861"/>
    </location>
</feature>